<organism evidence="2 3">
    <name type="scientific">Acinetobacter bouvetii DSM 14964 = CIP 107468</name>
    <dbReference type="NCBI Taxonomy" id="1120925"/>
    <lineage>
        <taxon>Bacteria</taxon>
        <taxon>Pseudomonadati</taxon>
        <taxon>Pseudomonadota</taxon>
        <taxon>Gammaproteobacteria</taxon>
        <taxon>Moraxellales</taxon>
        <taxon>Moraxellaceae</taxon>
        <taxon>Acinetobacter</taxon>
    </lineage>
</organism>
<keyword evidence="1" id="KW-0472">Membrane</keyword>
<evidence type="ECO:0000313" key="2">
    <source>
        <dbReference type="EMBL" id="ENV82956.1"/>
    </source>
</evidence>
<dbReference type="AlphaFoldDB" id="N9CBS6"/>
<proteinExistence type="predicted"/>
<comment type="caution">
    <text evidence="2">The sequence shown here is derived from an EMBL/GenBank/DDBJ whole genome shotgun (WGS) entry which is preliminary data.</text>
</comment>
<dbReference type="Proteomes" id="UP000018460">
    <property type="component" value="Unassembled WGS sequence"/>
</dbReference>
<sequence length="53" mass="6078">MLYLLTIIGYKVLNYSSMLVLSYFIGLFQLQLSSLQNYILQKLIDLEGFSLGV</sequence>
<dbReference type="EMBL" id="APQD01000012">
    <property type="protein sequence ID" value="ENV82956.1"/>
    <property type="molecule type" value="Genomic_DNA"/>
</dbReference>
<keyword evidence="1" id="KW-1133">Transmembrane helix</keyword>
<reference evidence="2 3" key="1">
    <citation type="submission" date="2013-02" db="EMBL/GenBank/DDBJ databases">
        <title>The Genome Sequence of Acinetobacter bouvetii CIP 107468.</title>
        <authorList>
            <consortium name="The Broad Institute Genome Sequencing Platform"/>
            <consortium name="The Broad Institute Genome Sequencing Center for Infectious Disease"/>
            <person name="Cerqueira G."/>
            <person name="Feldgarden M."/>
            <person name="Courvalin P."/>
            <person name="Perichon B."/>
            <person name="Grillot-Courvalin C."/>
            <person name="Clermont D."/>
            <person name="Rocha E."/>
            <person name="Yoon E.-J."/>
            <person name="Nemec A."/>
            <person name="Walker B."/>
            <person name="Young S.K."/>
            <person name="Zeng Q."/>
            <person name="Gargeya S."/>
            <person name="Fitzgerald M."/>
            <person name="Haas B."/>
            <person name="Abouelleil A."/>
            <person name="Alvarado L."/>
            <person name="Arachchi H.M."/>
            <person name="Berlin A.M."/>
            <person name="Chapman S.B."/>
            <person name="Dewar J."/>
            <person name="Goldberg J."/>
            <person name="Griggs A."/>
            <person name="Gujja S."/>
            <person name="Hansen M."/>
            <person name="Howarth C."/>
            <person name="Imamovic A."/>
            <person name="Larimer J."/>
            <person name="McCowan C."/>
            <person name="Murphy C."/>
            <person name="Neiman D."/>
            <person name="Pearson M."/>
            <person name="Priest M."/>
            <person name="Roberts A."/>
            <person name="Saif S."/>
            <person name="Shea T."/>
            <person name="Sisk P."/>
            <person name="Sykes S."/>
            <person name="Wortman J."/>
            <person name="Nusbaum C."/>
            <person name="Birren B."/>
        </authorList>
    </citation>
    <scope>NUCLEOTIDE SEQUENCE [LARGE SCALE GENOMIC DNA]</scope>
    <source>
        <strain evidence="2 3">CIP 107468</strain>
    </source>
</reference>
<accession>N9CBS6</accession>
<keyword evidence="1" id="KW-0812">Transmembrane</keyword>
<protein>
    <submittedName>
        <fullName evidence="2">Uncharacterized protein</fullName>
    </submittedName>
</protein>
<keyword evidence="3" id="KW-1185">Reference proteome</keyword>
<evidence type="ECO:0000256" key="1">
    <source>
        <dbReference type="SAM" id="Phobius"/>
    </source>
</evidence>
<feature type="transmembrane region" description="Helical" evidence="1">
    <location>
        <begin position="12"/>
        <end position="32"/>
    </location>
</feature>
<evidence type="ECO:0000313" key="3">
    <source>
        <dbReference type="Proteomes" id="UP000018460"/>
    </source>
</evidence>
<gene>
    <name evidence="2" type="ORF">F941_01722</name>
</gene>
<name>N9CBS6_9GAMM</name>